<feature type="transmembrane region" description="Helical" evidence="2">
    <location>
        <begin position="55"/>
        <end position="77"/>
    </location>
</feature>
<proteinExistence type="predicted"/>
<evidence type="ECO:0000256" key="2">
    <source>
        <dbReference type="SAM" id="Phobius"/>
    </source>
</evidence>
<keyword evidence="2" id="KW-0472">Membrane</keyword>
<dbReference type="STRING" id="402596.SAMN04489844_2486"/>
<keyword evidence="4" id="KW-1185">Reference proteome</keyword>
<dbReference type="Proteomes" id="UP000198742">
    <property type="component" value="Unassembled WGS sequence"/>
</dbReference>
<dbReference type="EMBL" id="FNRT01000002">
    <property type="protein sequence ID" value="SEC53974.1"/>
    <property type="molecule type" value="Genomic_DNA"/>
</dbReference>
<name>A0A1H4TCV2_9ACTN</name>
<feature type="region of interest" description="Disordered" evidence="1">
    <location>
        <begin position="82"/>
        <end position="120"/>
    </location>
</feature>
<reference evidence="4" key="1">
    <citation type="submission" date="2016-10" db="EMBL/GenBank/DDBJ databases">
        <authorList>
            <person name="Varghese N."/>
            <person name="Submissions S."/>
        </authorList>
    </citation>
    <scope>NUCLEOTIDE SEQUENCE [LARGE SCALE GENOMIC DNA]</scope>
    <source>
        <strain evidence="4">DSM 22017</strain>
    </source>
</reference>
<keyword evidence="2" id="KW-1133">Transmembrane helix</keyword>
<feature type="compositionally biased region" description="Basic and acidic residues" evidence="1">
    <location>
        <begin position="1"/>
        <end position="19"/>
    </location>
</feature>
<keyword evidence="2" id="KW-0812">Transmembrane</keyword>
<gene>
    <name evidence="3" type="ORF">SAMN04489844_2486</name>
</gene>
<sequence length="257" mass="26549">MNDIDQAHGPDRINDRGGLRDLLGTVAGSDTGGDTEVPHDLARARMALRHRRRRIYSLSASGVAAAAVLSIGTAAIVTGAQDPAPTTAPSPSVTVEPPDSASPTPTPSSSPSSTASASEQPAIVEQVRLVNQTLTAGPYTFGTTPQGWEVQNNDPLAVTIGRIGDPDTDPGSFVGKLVIMLDDLPLGGGEHVSRDGRDLVVRDNGDGYTTISVATRPGEPGTTVRIQFPAELGWTRDAALTFLSSVEVGPDALPVSG</sequence>
<organism evidence="3 4">
    <name type="scientific">Nocardioides exalbidus</name>
    <dbReference type="NCBI Taxonomy" id="402596"/>
    <lineage>
        <taxon>Bacteria</taxon>
        <taxon>Bacillati</taxon>
        <taxon>Actinomycetota</taxon>
        <taxon>Actinomycetes</taxon>
        <taxon>Propionibacteriales</taxon>
        <taxon>Nocardioidaceae</taxon>
        <taxon>Nocardioides</taxon>
    </lineage>
</organism>
<protein>
    <submittedName>
        <fullName evidence="3">Uncharacterized protein</fullName>
    </submittedName>
</protein>
<dbReference type="RefSeq" id="WP_090969387.1">
    <property type="nucleotide sequence ID" value="NZ_FNRT01000002.1"/>
</dbReference>
<accession>A0A1H4TCV2</accession>
<dbReference type="AlphaFoldDB" id="A0A1H4TCV2"/>
<feature type="compositionally biased region" description="Low complexity" evidence="1">
    <location>
        <begin position="83"/>
        <end position="118"/>
    </location>
</feature>
<evidence type="ECO:0000313" key="3">
    <source>
        <dbReference type="EMBL" id="SEC53974.1"/>
    </source>
</evidence>
<feature type="region of interest" description="Disordered" evidence="1">
    <location>
        <begin position="1"/>
        <end position="38"/>
    </location>
</feature>
<evidence type="ECO:0000256" key="1">
    <source>
        <dbReference type="SAM" id="MobiDB-lite"/>
    </source>
</evidence>
<evidence type="ECO:0000313" key="4">
    <source>
        <dbReference type="Proteomes" id="UP000198742"/>
    </source>
</evidence>